<evidence type="ECO:0000256" key="5">
    <source>
        <dbReference type="ARBA" id="ARBA00023027"/>
    </source>
</evidence>
<organism evidence="11 12">
    <name type="scientific">Pseudocercospora fuligena</name>
    <dbReference type="NCBI Taxonomy" id="685502"/>
    <lineage>
        <taxon>Eukaryota</taxon>
        <taxon>Fungi</taxon>
        <taxon>Dikarya</taxon>
        <taxon>Ascomycota</taxon>
        <taxon>Pezizomycotina</taxon>
        <taxon>Dothideomycetes</taxon>
        <taxon>Dothideomycetidae</taxon>
        <taxon>Mycosphaerellales</taxon>
        <taxon>Mycosphaerellaceae</taxon>
        <taxon>Pseudocercospora</taxon>
    </lineage>
</organism>
<dbReference type="InterPro" id="IPR028356">
    <property type="entry name" value="UDPglc_DH_euk"/>
</dbReference>
<dbReference type="AlphaFoldDB" id="A0A8H6VLW5"/>
<feature type="binding site" evidence="8">
    <location>
        <position position="154"/>
    </location>
    <ligand>
        <name>NAD(+)</name>
        <dbReference type="ChEBI" id="CHEBI:57540"/>
    </ligand>
</feature>
<dbReference type="InterPro" id="IPR014027">
    <property type="entry name" value="UDP-Glc/GDP-Man_DH_C"/>
</dbReference>
<dbReference type="Gene3D" id="1.20.5.100">
    <property type="entry name" value="Cytochrome c1, transmembrane anchor, C-terminal"/>
    <property type="match status" value="1"/>
</dbReference>
<dbReference type="SMART" id="SM00984">
    <property type="entry name" value="UDPG_MGDP_dh_C"/>
    <property type="match status" value="1"/>
</dbReference>
<keyword evidence="4" id="KW-0560">Oxidoreductase</keyword>
<dbReference type="GO" id="GO:0006024">
    <property type="term" value="P:glycosaminoglycan biosynthetic process"/>
    <property type="evidence" value="ECO:0007669"/>
    <property type="project" value="TreeGrafter"/>
</dbReference>
<gene>
    <name evidence="11" type="ORF">HII31_01955</name>
</gene>
<feature type="binding site" evidence="8">
    <location>
        <position position="159"/>
    </location>
    <ligand>
        <name>NAD(+)</name>
        <dbReference type="ChEBI" id="CHEBI:57540"/>
    </ligand>
</feature>
<protein>
    <recommendedName>
        <fullName evidence="3">UDP-glucose 6-dehydrogenase</fullName>
        <ecNumber evidence="3">1.1.1.22</ecNumber>
    </recommendedName>
</protein>
<dbReference type="Pfam" id="PF03720">
    <property type="entry name" value="UDPG_MGDP_dh_C"/>
    <property type="match status" value="1"/>
</dbReference>
<dbReference type="GO" id="GO:0003979">
    <property type="term" value="F:UDP-glucose 6-dehydrogenase activity"/>
    <property type="evidence" value="ECO:0007669"/>
    <property type="project" value="UniProtKB-EC"/>
</dbReference>
<accession>A0A8H6VLW5</accession>
<dbReference type="InterPro" id="IPR036291">
    <property type="entry name" value="NAD(P)-bd_dom_sf"/>
</dbReference>
<dbReference type="Proteomes" id="UP000660729">
    <property type="component" value="Unassembled WGS sequence"/>
</dbReference>
<evidence type="ECO:0000256" key="2">
    <source>
        <dbReference type="ARBA" id="ARBA00006601"/>
    </source>
</evidence>
<dbReference type="PANTHER" id="PTHR11374">
    <property type="entry name" value="UDP-GLUCOSE DEHYDROGENASE/UDP-MANNAC DEHYDROGENASE"/>
    <property type="match status" value="1"/>
</dbReference>
<dbReference type="SUPFAM" id="SSF52413">
    <property type="entry name" value="UDP-glucose/GDP-mannose dehydrogenase C-terminal domain"/>
    <property type="match status" value="1"/>
</dbReference>
<feature type="active site" description="Nucleophile" evidence="7">
    <location>
        <position position="401"/>
    </location>
</feature>
<dbReference type="SUPFAM" id="SSF48179">
    <property type="entry name" value="6-phosphogluconate dehydrogenase C-terminal domain-like"/>
    <property type="match status" value="1"/>
</dbReference>
<dbReference type="InterPro" id="IPR014026">
    <property type="entry name" value="UDP-Glc/GDP-Man_DH_dimer"/>
</dbReference>
<dbReference type="EC" id="1.1.1.22" evidence="3"/>
<dbReference type="GO" id="GO:0051287">
    <property type="term" value="F:NAD binding"/>
    <property type="evidence" value="ECO:0007669"/>
    <property type="project" value="InterPro"/>
</dbReference>
<dbReference type="NCBIfam" id="TIGR03026">
    <property type="entry name" value="NDP-sugDHase"/>
    <property type="match status" value="1"/>
</dbReference>
<keyword evidence="12" id="KW-1185">Reference proteome</keyword>
<evidence type="ECO:0000256" key="8">
    <source>
        <dbReference type="PIRSR" id="PIRSR500133-3"/>
    </source>
</evidence>
<evidence type="ECO:0000313" key="11">
    <source>
        <dbReference type="EMBL" id="KAF7196585.1"/>
    </source>
</evidence>
<dbReference type="InterPro" id="IPR017476">
    <property type="entry name" value="UDP-Glc/GDP-Man"/>
</dbReference>
<keyword evidence="5 8" id="KW-0520">NAD</keyword>
<proteinExistence type="inferred from homology"/>
<dbReference type="UniPathway" id="UPA00038">
    <property type="reaction ID" value="UER00491"/>
</dbReference>
<feature type="region of interest" description="Disordered" evidence="9">
    <location>
        <begin position="550"/>
        <end position="582"/>
    </location>
</feature>
<sequence>MHHEATPPTIGLISYGAVHYSVRPKLQSGACADSLLIKACAQQISTSTLLATVSLRILGGAHQTSRLNPIISLDPRDRGEEDFKSQIDSCLHLLPTIPELHSIRSVDTMAATCVDGFTQRPVKKICCIGAGYVGGPTSAVIAKQNPDITVTVVDLSEARIGAWRSEALPIYEPGLYEVVEVARDCKDGRLTPNLLFSTDISRVIDEADLIFIAVNTPTKTEGLGAGGASDLAYVESAARHIAEVATSDKIIVEKSTVPCGTADNIREILDAHASPEVHFEILSNPEFLAEGTAINDLLRPDRVLIGSQKDERSRAAAEALADVYSAWVPRDRIITINLWSSELAKLAANCMLAQRISSINSLSAICEATGANIEELAFAVGQDTRIGPKMLKASAGFGGSCFKKDVLSLAYIAETLHLPEVSAYWKSVVDINEYQKERFAKRITKRLYNTLRLKKIAILGFAYKKNTGDTRESAAITIVGQLIAEGAKIAIYDPQVSEAQIQQDLNREHPAEVVKQRVQVYPDALSACADASAVVILTEWDEFKTDKVSHDAKAGATPNHKRATSPSSSEGSDFQDSGVGTPAPIERTEFIEQENNVAPADKRVDWAQVAATMKRPRLIFDGRNVIDSEKLANLGFTVECIGKASSRARRL</sequence>
<evidence type="ECO:0000256" key="7">
    <source>
        <dbReference type="PIRSR" id="PIRSR500133-1"/>
    </source>
</evidence>
<dbReference type="Pfam" id="PF00984">
    <property type="entry name" value="UDPG_MGDP_dh"/>
    <property type="match status" value="1"/>
</dbReference>
<comment type="caution">
    <text evidence="11">The sequence shown here is derived from an EMBL/GenBank/DDBJ whole genome shotgun (WGS) entry which is preliminary data.</text>
</comment>
<dbReference type="PIRSF" id="PIRSF500133">
    <property type="entry name" value="UDPglc_DH_euk"/>
    <property type="match status" value="1"/>
</dbReference>
<evidence type="ECO:0000256" key="6">
    <source>
        <dbReference type="ARBA" id="ARBA00047473"/>
    </source>
</evidence>
<feature type="domain" description="UDP-glucose/GDP-mannose dehydrogenase C-terminal" evidence="10">
    <location>
        <begin position="457"/>
        <end position="560"/>
    </location>
</feature>
<dbReference type="GO" id="GO:0005634">
    <property type="term" value="C:nucleus"/>
    <property type="evidence" value="ECO:0007669"/>
    <property type="project" value="TreeGrafter"/>
</dbReference>
<evidence type="ECO:0000256" key="1">
    <source>
        <dbReference type="ARBA" id="ARBA00004701"/>
    </source>
</evidence>
<feature type="binding site" evidence="8">
    <location>
        <position position="290"/>
    </location>
    <ligand>
        <name>NAD(+)</name>
        <dbReference type="ChEBI" id="CHEBI:57540"/>
    </ligand>
</feature>
<evidence type="ECO:0000313" key="12">
    <source>
        <dbReference type="Proteomes" id="UP000660729"/>
    </source>
</evidence>
<dbReference type="GO" id="GO:0006065">
    <property type="term" value="P:UDP-glucuronate biosynthetic process"/>
    <property type="evidence" value="ECO:0007669"/>
    <property type="project" value="UniProtKB-UniPathway"/>
</dbReference>
<name>A0A8H6VLW5_9PEZI</name>
<dbReference type="PANTHER" id="PTHR11374:SF3">
    <property type="entry name" value="UDP-GLUCOSE 6-DEHYDROGENASE"/>
    <property type="match status" value="1"/>
</dbReference>
<evidence type="ECO:0000256" key="9">
    <source>
        <dbReference type="SAM" id="MobiDB-lite"/>
    </source>
</evidence>
<comment type="similarity">
    <text evidence="2">Belongs to the UDP-glucose/GDP-mannose dehydrogenase family.</text>
</comment>
<feature type="binding site" evidence="8">
    <location>
        <begin position="255"/>
        <end position="256"/>
    </location>
    <ligand>
        <name>NAD(+)</name>
        <dbReference type="ChEBI" id="CHEBI:57540"/>
    </ligand>
</feature>
<dbReference type="Gene3D" id="3.40.50.720">
    <property type="entry name" value="NAD(P)-binding Rossmann-like Domain"/>
    <property type="match status" value="2"/>
</dbReference>
<comment type="catalytic activity">
    <reaction evidence="6">
        <text>UDP-alpha-D-glucose + 2 NAD(+) + H2O = UDP-alpha-D-glucuronate + 2 NADH + 3 H(+)</text>
        <dbReference type="Rhea" id="RHEA:23596"/>
        <dbReference type="ChEBI" id="CHEBI:15377"/>
        <dbReference type="ChEBI" id="CHEBI:15378"/>
        <dbReference type="ChEBI" id="CHEBI:57540"/>
        <dbReference type="ChEBI" id="CHEBI:57945"/>
        <dbReference type="ChEBI" id="CHEBI:58052"/>
        <dbReference type="ChEBI" id="CHEBI:58885"/>
        <dbReference type="EC" id="1.1.1.22"/>
    </reaction>
</comment>
<evidence type="ECO:0000256" key="4">
    <source>
        <dbReference type="ARBA" id="ARBA00023002"/>
    </source>
</evidence>
<dbReference type="FunFam" id="1.20.5.100:FF:000001">
    <property type="entry name" value="UDP-glucose 6-dehydrogenase"/>
    <property type="match status" value="1"/>
</dbReference>
<dbReference type="FunFam" id="3.40.50.720:FF:000193">
    <property type="entry name" value="UDP-glucose 6-dehydrogenase"/>
    <property type="match status" value="1"/>
</dbReference>
<feature type="compositionally biased region" description="Polar residues" evidence="9">
    <location>
        <begin position="564"/>
        <end position="575"/>
    </location>
</feature>
<evidence type="ECO:0000259" key="10">
    <source>
        <dbReference type="SMART" id="SM00984"/>
    </source>
</evidence>
<feature type="binding site" evidence="8">
    <location>
        <begin position="401"/>
        <end position="404"/>
    </location>
    <ligand>
        <name>NAD(+)</name>
        <dbReference type="ChEBI" id="CHEBI:57540"/>
    </ligand>
</feature>
<feature type="binding site" evidence="8">
    <location>
        <begin position="214"/>
        <end position="218"/>
    </location>
    <ligand>
        <name>NAD(+)</name>
        <dbReference type="ChEBI" id="CHEBI:57540"/>
    </ligand>
</feature>
<feature type="binding site" evidence="8">
    <location>
        <position position="471"/>
    </location>
    <ligand>
        <name>NAD(+)</name>
        <dbReference type="ChEBI" id="CHEBI:57540"/>
    </ligand>
</feature>
<comment type="pathway">
    <text evidence="1">Nucleotide-sugar biosynthesis; UDP-alpha-D-glucuronate biosynthesis; UDP-alpha-D-glucuronate from UDP-alpha-D-glucose: step 1/1.</text>
</comment>
<dbReference type="SUPFAM" id="SSF51735">
    <property type="entry name" value="NAD(P)-binding Rossmann-fold domains"/>
    <property type="match status" value="1"/>
</dbReference>
<dbReference type="OrthoDB" id="5059218at2759"/>
<evidence type="ECO:0000256" key="3">
    <source>
        <dbReference type="ARBA" id="ARBA00012954"/>
    </source>
</evidence>
<dbReference type="Pfam" id="PF03721">
    <property type="entry name" value="UDPG_MGDP_dh_N"/>
    <property type="match status" value="1"/>
</dbReference>
<dbReference type="FunFam" id="3.40.50.720:FF:000032">
    <property type="entry name" value="UDP-glucose 6-dehydrogenase"/>
    <property type="match status" value="1"/>
</dbReference>
<dbReference type="EMBL" id="JABCIY010000024">
    <property type="protein sequence ID" value="KAF7196585.1"/>
    <property type="molecule type" value="Genomic_DNA"/>
</dbReference>
<dbReference type="InterPro" id="IPR008927">
    <property type="entry name" value="6-PGluconate_DH-like_C_sf"/>
</dbReference>
<reference evidence="11" key="1">
    <citation type="submission" date="2020-04" db="EMBL/GenBank/DDBJ databases">
        <title>Draft genome resource of the tomato pathogen Pseudocercospora fuligena.</title>
        <authorList>
            <person name="Zaccaron A."/>
        </authorList>
    </citation>
    <scope>NUCLEOTIDE SEQUENCE</scope>
    <source>
        <strain evidence="11">PF001</strain>
    </source>
</reference>
<feature type="binding site" evidence="8">
    <location>
        <begin position="129"/>
        <end position="134"/>
    </location>
    <ligand>
        <name>NAD(+)</name>
        <dbReference type="ChEBI" id="CHEBI:57540"/>
    </ligand>
</feature>
<dbReference type="InterPro" id="IPR001732">
    <property type="entry name" value="UDP-Glc/GDP-Man_DH_N"/>
</dbReference>
<dbReference type="PIRSF" id="PIRSF000124">
    <property type="entry name" value="UDPglc_GDPman_dh"/>
    <property type="match status" value="1"/>
</dbReference>
<dbReference type="InterPro" id="IPR036220">
    <property type="entry name" value="UDP-Glc/GDP-Man_DH_C_sf"/>
</dbReference>